<dbReference type="Proteomes" id="UP001497497">
    <property type="component" value="Unassembled WGS sequence"/>
</dbReference>
<dbReference type="EMBL" id="CAXITT010000276">
    <property type="protein sequence ID" value="CAL1537814.1"/>
    <property type="molecule type" value="Genomic_DNA"/>
</dbReference>
<reference evidence="3 4" key="1">
    <citation type="submission" date="2024-04" db="EMBL/GenBank/DDBJ databases">
        <authorList>
            <consortium name="Genoscope - CEA"/>
            <person name="William W."/>
        </authorList>
    </citation>
    <scope>NUCLEOTIDE SEQUENCE [LARGE SCALE GENOMIC DNA]</scope>
</reference>
<comment type="caution">
    <text evidence="3">The sequence shown here is derived from an EMBL/GenBank/DDBJ whole genome shotgun (WGS) entry which is preliminary data.</text>
</comment>
<gene>
    <name evidence="3" type="ORF">GSLYS_00011716001</name>
</gene>
<proteinExistence type="predicted"/>
<organism evidence="3 4">
    <name type="scientific">Lymnaea stagnalis</name>
    <name type="common">Great pond snail</name>
    <name type="synonym">Helix stagnalis</name>
    <dbReference type="NCBI Taxonomy" id="6523"/>
    <lineage>
        <taxon>Eukaryota</taxon>
        <taxon>Metazoa</taxon>
        <taxon>Spiralia</taxon>
        <taxon>Lophotrochozoa</taxon>
        <taxon>Mollusca</taxon>
        <taxon>Gastropoda</taxon>
        <taxon>Heterobranchia</taxon>
        <taxon>Euthyneura</taxon>
        <taxon>Panpulmonata</taxon>
        <taxon>Hygrophila</taxon>
        <taxon>Lymnaeoidea</taxon>
        <taxon>Lymnaeidae</taxon>
        <taxon>Lymnaea</taxon>
    </lineage>
</organism>
<dbReference type="Pfam" id="PF24681">
    <property type="entry name" value="Kelch_KLHDC2_KLHL20_DRC7"/>
    <property type="match status" value="1"/>
</dbReference>
<accession>A0AAV2I0N3</accession>
<evidence type="ECO:0000256" key="2">
    <source>
        <dbReference type="ARBA" id="ARBA00022737"/>
    </source>
</evidence>
<keyword evidence="2" id="KW-0677">Repeat</keyword>
<keyword evidence="4" id="KW-1185">Reference proteome</keyword>
<dbReference type="InterPro" id="IPR006652">
    <property type="entry name" value="Kelch_1"/>
</dbReference>
<evidence type="ECO:0000313" key="4">
    <source>
        <dbReference type="Proteomes" id="UP001497497"/>
    </source>
</evidence>
<sequence length="397" mass="44637">MSTKKSVKTKTGIHQFLVATSSTQDSNAASLSATGDAQTENERETPFTEYRLYVINRAGTGEASYLLMKENFSTILSYRVHTETWRQTEGLQDFGVLVLGKWIYVLGGYHKVQGVCLDRVMRYEPRADQWSECRNMLVARCKFGVSVLAKKIFVCGGQRSDGKQTGSCEMYDPETDIWTKCGMLVAPRSDTVCAAYGQEVLCAGGFHNGKVHNNLWVYEQHTWQELDRHYPHMLPYSLQKCAVAAVKNTLYFIGGSSSKEQQVEEGSGEKVSVTMLRTERRMFSYTTQISAGDGHSKGAQLDLISPWNLKLPPMIHARQNAGAVTIGQKIHVVGGTSVETGDPVIKSEHFDLVRGTWHEDFVLKNCDVSNVSCLLVEVPKIPFKDRRIMQRLKWVMW</sequence>
<dbReference type="Gene3D" id="2.120.10.80">
    <property type="entry name" value="Kelch-type beta propeller"/>
    <property type="match status" value="2"/>
</dbReference>
<dbReference type="AlphaFoldDB" id="A0AAV2I0N3"/>
<dbReference type="PANTHER" id="PTHR45632:SF3">
    <property type="entry name" value="KELCH-LIKE PROTEIN 32"/>
    <property type="match status" value="1"/>
</dbReference>
<keyword evidence="1" id="KW-0880">Kelch repeat</keyword>
<dbReference type="SUPFAM" id="SSF117281">
    <property type="entry name" value="Kelch motif"/>
    <property type="match status" value="2"/>
</dbReference>
<name>A0AAV2I0N3_LYMST</name>
<protein>
    <submittedName>
        <fullName evidence="3">Uncharacterized protein</fullName>
    </submittedName>
</protein>
<dbReference type="InterPro" id="IPR015915">
    <property type="entry name" value="Kelch-typ_b-propeller"/>
</dbReference>
<dbReference type="PANTHER" id="PTHR45632">
    <property type="entry name" value="LD33804P"/>
    <property type="match status" value="1"/>
</dbReference>
<dbReference type="SMART" id="SM00612">
    <property type="entry name" value="Kelch"/>
    <property type="match status" value="2"/>
</dbReference>
<evidence type="ECO:0000313" key="3">
    <source>
        <dbReference type="EMBL" id="CAL1537814.1"/>
    </source>
</evidence>
<evidence type="ECO:0000256" key="1">
    <source>
        <dbReference type="ARBA" id="ARBA00022441"/>
    </source>
</evidence>